<keyword evidence="3" id="KW-1185">Reference proteome</keyword>
<protein>
    <submittedName>
        <fullName evidence="2">Uncharacterized protein</fullName>
    </submittedName>
</protein>
<evidence type="ECO:0000313" key="3">
    <source>
        <dbReference type="Proteomes" id="UP001371456"/>
    </source>
</evidence>
<name>A0AAN8T934_SOLBU</name>
<evidence type="ECO:0000313" key="2">
    <source>
        <dbReference type="EMBL" id="KAK6780128.1"/>
    </source>
</evidence>
<dbReference type="Proteomes" id="UP001371456">
    <property type="component" value="Unassembled WGS sequence"/>
</dbReference>
<gene>
    <name evidence="2" type="ORF">RDI58_022312</name>
</gene>
<accession>A0AAN8T934</accession>
<feature type="region of interest" description="Disordered" evidence="1">
    <location>
        <begin position="215"/>
        <end position="238"/>
    </location>
</feature>
<organism evidence="2 3">
    <name type="scientific">Solanum bulbocastanum</name>
    <name type="common">Wild potato</name>
    <dbReference type="NCBI Taxonomy" id="147425"/>
    <lineage>
        <taxon>Eukaryota</taxon>
        <taxon>Viridiplantae</taxon>
        <taxon>Streptophyta</taxon>
        <taxon>Embryophyta</taxon>
        <taxon>Tracheophyta</taxon>
        <taxon>Spermatophyta</taxon>
        <taxon>Magnoliopsida</taxon>
        <taxon>eudicotyledons</taxon>
        <taxon>Gunneridae</taxon>
        <taxon>Pentapetalae</taxon>
        <taxon>asterids</taxon>
        <taxon>lamiids</taxon>
        <taxon>Solanales</taxon>
        <taxon>Solanaceae</taxon>
        <taxon>Solanoideae</taxon>
        <taxon>Solaneae</taxon>
        <taxon>Solanum</taxon>
    </lineage>
</organism>
<reference evidence="2 3" key="1">
    <citation type="submission" date="2024-02" db="EMBL/GenBank/DDBJ databases">
        <title>de novo genome assembly of Solanum bulbocastanum strain 11H21.</title>
        <authorList>
            <person name="Hosaka A.J."/>
        </authorList>
    </citation>
    <scope>NUCLEOTIDE SEQUENCE [LARGE SCALE GENOMIC DNA]</scope>
    <source>
        <tissue evidence="2">Young leaves</tissue>
    </source>
</reference>
<dbReference type="EMBL" id="JBANQN010000009">
    <property type="protein sequence ID" value="KAK6780128.1"/>
    <property type="molecule type" value="Genomic_DNA"/>
</dbReference>
<sequence>MGSVRVTAEKRNLIDQTNIMLETLISKSEKDIRHNFTYGGSIKGSIVRGSVENRTMVGNNKGLKAATFNQNVFVQKTNVAPLGCDALEDATSFPSDNLEKNNVVPPGFDALEDTTSFPSDNLEVMQGTVRSKPAKENGQIMTYVCSIKGTHNKNLMQPGFDPVEVDTFFPRDDLEVMGRGNKFTSLSSNAIPQKTYVVCPDFNAIEVETLFPHDDHDTMQDNIRSKPSKENRKNITSVGSARGSTFVQRTSIGESKGYSVVSSYLNV</sequence>
<feature type="compositionally biased region" description="Basic and acidic residues" evidence="1">
    <location>
        <begin position="215"/>
        <end position="233"/>
    </location>
</feature>
<dbReference type="AlphaFoldDB" id="A0AAN8T934"/>
<evidence type="ECO:0000256" key="1">
    <source>
        <dbReference type="SAM" id="MobiDB-lite"/>
    </source>
</evidence>
<comment type="caution">
    <text evidence="2">The sequence shown here is derived from an EMBL/GenBank/DDBJ whole genome shotgun (WGS) entry which is preliminary data.</text>
</comment>
<proteinExistence type="predicted"/>